<dbReference type="AlphaFoldDB" id="A0AAP1RCK1"/>
<reference evidence="1" key="1">
    <citation type="submission" date="2020-09" db="EMBL/GenBank/DDBJ databases">
        <title>Emerging polyconal dissemination of OXA-244-producing E. coli in France.</title>
        <authorList>
            <person name="Emeraud C."/>
            <person name="Girlich D."/>
            <person name="Bonnin R.A."/>
            <person name="Jousset A.B."/>
            <person name="Naas T."/>
            <person name="Dortet L."/>
        </authorList>
    </citation>
    <scope>NUCLEOTIDE SEQUENCE</scope>
    <source>
        <strain evidence="1">225E3</strain>
    </source>
</reference>
<dbReference type="Gene3D" id="1.20.1250.20">
    <property type="entry name" value="MFS general substrate transporter like domains"/>
    <property type="match status" value="1"/>
</dbReference>
<organism evidence="1 2">
    <name type="scientific">Escherichia coli</name>
    <dbReference type="NCBI Taxonomy" id="562"/>
    <lineage>
        <taxon>Bacteria</taxon>
        <taxon>Pseudomonadati</taxon>
        <taxon>Pseudomonadota</taxon>
        <taxon>Gammaproteobacteria</taxon>
        <taxon>Enterobacterales</taxon>
        <taxon>Enterobacteriaceae</taxon>
        <taxon>Escherichia</taxon>
    </lineage>
</organism>
<evidence type="ECO:0000313" key="2">
    <source>
        <dbReference type="Proteomes" id="UP000640866"/>
    </source>
</evidence>
<sequence>ATTIGTLAVIHAYAAQFYPAWVRSTGVGWAAGVGRLGAIAGPMLGGSLLA</sequence>
<dbReference type="SUPFAM" id="SSF103473">
    <property type="entry name" value="MFS general substrate transporter"/>
    <property type="match status" value="1"/>
</dbReference>
<gene>
    <name evidence="1" type="ORF">IH772_31985</name>
</gene>
<name>A0AAP1RCK1_ECOLX</name>
<dbReference type="Proteomes" id="UP000640866">
    <property type="component" value="Unassembled WGS sequence"/>
</dbReference>
<comment type="caution">
    <text evidence="1">The sequence shown here is derived from an EMBL/GenBank/DDBJ whole genome shotgun (WGS) entry which is preliminary data.</text>
</comment>
<evidence type="ECO:0000313" key="1">
    <source>
        <dbReference type="EMBL" id="MBE0981597.1"/>
    </source>
</evidence>
<dbReference type="EMBL" id="JACZOI010001088">
    <property type="protein sequence ID" value="MBE0981597.1"/>
    <property type="molecule type" value="Genomic_DNA"/>
</dbReference>
<dbReference type="InterPro" id="IPR036259">
    <property type="entry name" value="MFS_trans_sf"/>
</dbReference>
<feature type="non-terminal residue" evidence="1">
    <location>
        <position position="50"/>
    </location>
</feature>
<feature type="non-terminal residue" evidence="1">
    <location>
        <position position="1"/>
    </location>
</feature>
<accession>A0AAP1RCK1</accession>
<protein>
    <submittedName>
        <fullName evidence="1">Aromatic acid/H+ symport family MFS transporter</fullName>
    </submittedName>
</protein>
<proteinExistence type="predicted"/>